<name>A0A345P345_9GAMM</name>
<dbReference type="InterPro" id="IPR009057">
    <property type="entry name" value="Homeodomain-like_sf"/>
</dbReference>
<dbReference type="OrthoDB" id="9798857at2"/>
<dbReference type="PANTHER" id="PTHR47506">
    <property type="entry name" value="TRANSCRIPTIONAL REGULATORY PROTEIN"/>
    <property type="match status" value="1"/>
</dbReference>
<keyword evidence="3" id="KW-0804">Transcription</keyword>
<dbReference type="Gene3D" id="1.10.357.10">
    <property type="entry name" value="Tetracycline Repressor, domain 2"/>
    <property type="match status" value="1"/>
</dbReference>
<evidence type="ECO:0000259" key="5">
    <source>
        <dbReference type="PROSITE" id="PS50977"/>
    </source>
</evidence>
<evidence type="ECO:0000313" key="7">
    <source>
        <dbReference type="Proteomes" id="UP000253940"/>
    </source>
</evidence>
<protein>
    <submittedName>
        <fullName evidence="6">TetR/AcrR family transcriptional regulator</fullName>
    </submittedName>
</protein>
<feature type="DNA-binding region" description="H-T-H motif" evidence="4">
    <location>
        <begin position="32"/>
        <end position="51"/>
    </location>
</feature>
<keyword evidence="2 4" id="KW-0238">DNA-binding</keyword>
<dbReference type="PROSITE" id="PS50977">
    <property type="entry name" value="HTH_TETR_2"/>
    <property type="match status" value="1"/>
</dbReference>
<dbReference type="KEGG" id="mbah:HYN46_01630"/>
<evidence type="ECO:0000256" key="3">
    <source>
        <dbReference type="ARBA" id="ARBA00023163"/>
    </source>
</evidence>
<keyword evidence="7" id="KW-1185">Reference proteome</keyword>
<evidence type="ECO:0000256" key="2">
    <source>
        <dbReference type="ARBA" id="ARBA00023125"/>
    </source>
</evidence>
<dbReference type="Proteomes" id="UP000253940">
    <property type="component" value="Chromosome"/>
</dbReference>
<dbReference type="SUPFAM" id="SSF48498">
    <property type="entry name" value="Tetracyclin repressor-like, C-terminal domain"/>
    <property type="match status" value="1"/>
</dbReference>
<dbReference type="SUPFAM" id="SSF46689">
    <property type="entry name" value="Homeodomain-like"/>
    <property type="match status" value="1"/>
</dbReference>
<dbReference type="PRINTS" id="PR00455">
    <property type="entry name" value="HTHTETR"/>
</dbReference>
<dbReference type="Gene3D" id="1.10.10.60">
    <property type="entry name" value="Homeodomain-like"/>
    <property type="match status" value="1"/>
</dbReference>
<organism evidence="6 7">
    <name type="scientific">Aquirhabdus parva</name>
    <dbReference type="NCBI Taxonomy" id="2283318"/>
    <lineage>
        <taxon>Bacteria</taxon>
        <taxon>Pseudomonadati</taxon>
        <taxon>Pseudomonadota</taxon>
        <taxon>Gammaproteobacteria</taxon>
        <taxon>Moraxellales</taxon>
        <taxon>Moraxellaceae</taxon>
        <taxon>Aquirhabdus</taxon>
    </lineage>
</organism>
<evidence type="ECO:0000313" key="6">
    <source>
        <dbReference type="EMBL" id="AXI01704.1"/>
    </source>
</evidence>
<evidence type="ECO:0000256" key="1">
    <source>
        <dbReference type="ARBA" id="ARBA00023015"/>
    </source>
</evidence>
<dbReference type="InterPro" id="IPR001647">
    <property type="entry name" value="HTH_TetR"/>
</dbReference>
<feature type="domain" description="HTH tetR-type" evidence="5">
    <location>
        <begin position="9"/>
        <end position="69"/>
    </location>
</feature>
<sequence length="192" mass="20751">MKVSKVQAEQNRERVLDVAAKLFRERGFDGIGVAELMKNAGLTHGGFYGQFDSKEELMAEASDRAFQETIGNWHKIAAFAEQREAGSALKVITRAYLSKKHCAEPGAGCVMATLGIDASRQGTTIRHKLTQGFRSLVDLFAGLVSHESEAVKREKSLAIVASLVGAMVIARAVDDEALSEEVLQAVSKSILS</sequence>
<gene>
    <name evidence="6" type="ORF">HYN46_01630</name>
</gene>
<accession>A0A345P345</accession>
<keyword evidence="1" id="KW-0805">Transcription regulation</keyword>
<reference evidence="6 7" key="1">
    <citation type="submission" date="2018-07" db="EMBL/GenBank/DDBJ databases">
        <title>Genome sequencing of Moraxellaceae gen. HYN0046.</title>
        <authorList>
            <person name="Kim M."/>
            <person name="Yi H."/>
        </authorList>
    </citation>
    <scope>NUCLEOTIDE SEQUENCE [LARGE SCALE GENOMIC DNA]</scope>
    <source>
        <strain evidence="6 7">HYN0046</strain>
    </source>
</reference>
<dbReference type="RefSeq" id="WP_114897814.1">
    <property type="nucleotide sequence ID" value="NZ_CP031222.1"/>
</dbReference>
<dbReference type="AlphaFoldDB" id="A0A345P345"/>
<dbReference type="Pfam" id="PF00440">
    <property type="entry name" value="TetR_N"/>
    <property type="match status" value="1"/>
</dbReference>
<dbReference type="GO" id="GO:0003677">
    <property type="term" value="F:DNA binding"/>
    <property type="evidence" value="ECO:0007669"/>
    <property type="project" value="UniProtKB-UniRule"/>
</dbReference>
<proteinExistence type="predicted"/>
<dbReference type="EMBL" id="CP031222">
    <property type="protein sequence ID" value="AXI01704.1"/>
    <property type="molecule type" value="Genomic_DNA"/>
</dbReference>
<evidence type="ECO:0000256" key="4">
    <source>
        <dbReference type="PROSITE-ProRule" id="PRU00335"/>
    </source>
</evidence>
<dbReference type="InterPro" id="IPR036271">
    <property type="entry name" value="Tet_transcr_reg_TetR-rel_C_sf"/>
</dbReference>
<dbReference type="PANTHER" id="PTHR47506:SF7">
    <property type="entry name" value="TRANSCRIPTIONAL REGULATORY PROTEIN"/>
    <property type="match status" value="1"/>
</dbReference>